<protein>
    <submittedName>
        <fullName evidence="4">Similar to ankyrin 2,3/unc44</fullName>
    </submittedName>
</protein>
<feature type="repeat" description="ANK" evidence="3">
    <location>
        <begin position="171"/>
        <end position="203"/>
    </location>
</feature>
<keyword evidence="2 3" id="KW-0040">ANK repeat</keyword>
<evidence type="ECO:0000313" key="4">
    <source>
        <dbReference type="EMBL" id="CBJ48780.1"/>
    </source>
</evidence>
<dbReference type="Proteomes" id="UP000002630">
    <property type="component" value="Linkage Group LG19"/>
</dbReference>
<dbReference type="STRING" id="2880.D7G2A3"/>
<dbReference type="PROSITE" id="PS50088">
    <property type="entry name" value="ANK_REPEAT"/>
    <property type="match status" value="6"/>
</dbReference>
<dbReference type="InterPro" id="IPR002110">
    <property type="entry name" value="Ankyrin_rpt"/>
</dbReference>
<dbReference type="InterPro" id="IPR050776">
    <property type="entry name" value="Ank_Repeat/CDKN_Inhibitor"/>
</dbReference>
<organism evidence="4 5">
    <name type="scientific">Ectocarpus siliculosus</name>
    <name type="common">Brown alga</name>
    <name type="synonym">Conferva siliculosa</name>
    <dbReference type="NCBI Taxonomy" id="2880"/>
    <lineage>
        <taxon>Eukaryota</taxon>
        <taxon>Sar</taxon>
        <taxon>Stramenopiles</taxon>
        <taxon>Ochrophyta</taxon>
        <taxon>PX clade</taxon>
        <taxon>Phaeophyceae</taxon>
        <taxon>Ectocarpales</taxon>
        <taxon>Ectocarpaceae</taxon>
        <taxon>Ectocarpus</taxon>
    </lineage>
</organism>
<feature type="repeat" description="ANK" evidence="3">
    <location>
        <begin position="304"/>
        <end position="336"/>
    </location>
</feature>
<accession>D7G2A3</accession>
<dbReference type="PANTHER" id="PTHR24201">
    <property type="entry name" value="ANK_REP_REGION DOMAIN-CONTAINING PROTEIN"/>
    <property type="match status" value="1"/>
</dbReference>
<evidence type="ECO:0000256" key="2">
    <source>
        <dbReference type="ARBA" id="ARBA00023043"/>
    </source>
</evidence>
<dbReference type="SMART" id="SM00248">
    <property type="entry name" value="ANK"/>
    <property type="match status" value="8"/>
</dbReference>
<gene>
    <name evidence="4" type="ORF">Esi_0047_0086</name>
</gene>
<dbReference type="OMA" id="SAWMMAL"/>
<feature type="repeat" description="ANK" evidence="3">
    <location>
        <begin position="271"/>
        <end position="303"/>
    </location>
</feature>
<feature type="repeat" description="ANK" evidence="3">
    <location>
        <begin position="105"/>
        <end position="137"/>
    </location>
</feature>
<dbReference type="EMBL" id="FN648674">
    <property type="protein sequence ID" value="CBJ48780.1"/>
    <property type="molecule type" value="Genomic_DNA"/>
</dbReference>
<keyword evidence="1" id="KW-0677">Repeat</keyword>
<dbReference type="PRINTS" id="PR01415">
    <property type="entry name" value="ANKYRIN"/>
</dbReference>
<dbReference type="eggNOG" id="KOG4177">
    <property type="taxonomic scope" value="Eukaryota"/>
</dbReference>
<sequence length="482" mass="51259">MPGYEERASILQDLGDTIFKLVCDRATPEQWAEWLRAPLEHAAGTGNRDLVDKLLGAGANVGAGWRGCHGKTLLHAAAEGGNVHVITSLRRAGAGRDMKAKSLDTGHTPLDLAVIGGKEAAAKALIMAGADVNTLDATNDGLLHLAIKGGHLGIAEDLLLSGANPIQAGSNGNLPIHLAAWHGLDEVVLALGEKGVDLNCLNSKGETPLRLAVRGDHVTTVKVLLSEGADPHFRAANRPLKLLHVAAKRNRAAAIPALFEAGVNIEGRTSSGRTPLRYAAIYDSYAAMLALLQLGAKVNSNDSNGLTPLYDACLFGTYDAADLLLRWGADETAVDSQGETVVSRVMQGMAESSEARRPFFERISKLLARAPQDRAWRRRGFLVLCRAHPDRVRLAVKIPAAAAEATEGLQERPRRRARTRQVKVEVEVDGTNGGGGGAGARSGARARIEAAREGTVCGFDGFSAWMMALTEENLFRKIVGFL</sequence>
<dbReference type="Gene3D" id="1.25.40.20">
    <property type="entry name" value="Ankyrin repeat-containing domain"/>
    <property type="match status" value="1"/>
</dbReference>
<dbReference type="InParanoid" id="D7G2A3"/>
<name>D7G2A3_ECTSI</name>
<feature type="repeat" description="ANK" evidence="3">
    <location>
        <begin position="69"/>
        <end position="101"/>
    </location>
</feature>
<dbReference type="InterPro" id="IPR036770">
    <property type="entry name" value="Ankyrin_rpt-contain_sf"/>
</dbReference>
<dbReference type="EMBL" id="FN649744">
    <property type="protein sequence ID" value="CBJ48780.1"/>
    <property type="molecule type" value="Genomic_DNA"/>
</dbReference>
<dbReference type="OrthoDB" id="75681at2759"/>
<evidence type="ECO:0000256" key="3">
    <source>
        <dbReference type="PROSITE-ProRule" id="PRU00023"/>
    </source>
</evidence>
<evidence type="ECO:0000256" key="1">
    <source>
        <dbReference type="ARBA" id="ARBA00022737"/>
    </source>
</evidence>
<dbReference type="PROSITE" id="PS50297">
    <property type="entry name" value="ANK_REP_REGION"/>
    <property type="match status" value="6"/>
</dbReference>
<reference evidence="4 5" key="1">
    <citation type="journal article" date="2010" name="Nature">
        <title>The Ectocarpus genome and the independent evolution of multicellularity in brown algae.</title>
        <authorList>
            <person name="Cock J.M."/>
            <person name="Sterck L."/>
            <person name="Rouze P."/>
            <person name="Scornet D."/>
            <person name="Allen A.E."/>
            <person name="Amoutzias G."/>
            <person name="Anthouard V."/>
            <person name="Artiguenave F."/>
            <person name="Aury J.M."/>
            <person name="Badger J.H."/>
            <person name="Beszteri B."/>
            <person name="Billiau K."/>
            <person name="Bonnet E."/>
            <person name="Bothwell J.H."/>
            <person name="Bowler C."/>
            <person name="Boyen C."/>
            <person name="Brownlee C."/>
            <person name="Carrano C.J."/>
            <person name="Charrier B."/>
            <person name="Cho G.Y."/>
            <person name="Coelho S.M."/>
            <person name="Collen J."/>
            <person name="Corre E."/>
            <person name="Da Silva C."/>
            <person name="Delage L."/>
            <person name="Delaroque N."/>
            <person name="Dittami S.M."/>
            <person name="Doulbeau S."/>
            <person name="Elias M."/>
            <person name="Farnham G."/>
            <person name="Gachon C.M."/>
            <person name="Gschloessl B."/>
            <person name="Heesch S."/>
            <person name="Jabbari K."/>
            <person name="Jubin C."/>
            <person name="Kawai H."/>
            <person name="Kimura K."/>
            <person name="Kloareg B."/>
            <person name="Kupper F.C."/>
            <person name="Lang D."/>
            <person name="Le Bail A."/>
            <person name="Leblanc C."/>
            <person name="Lerouge P."/>
            <person name="Lohr M."/>
            <person name="Lopez P.J."/>
            <person name="Martens C."/>
            <person name="Maumus F."/>
            <person name="Michel G."/>
            <person name="Miranda-Saavedra D."/>
            <person name="Morales J."/>
            <person name="Moreau H."/>
            <person name="Motomura T."/>
            <person name="Nagasato C."/>
            <person name="Napoli C.A."/>
            <person name="Nelson D.R."/>
            <person name="Nyvall-Collen P."/>
            <person name="Peters A.F."/>
            <person name="Pommier C."/>
            <person name="Potin P."/>
            <person name="Poulain J."/>
            <person name="Quesneville H."/>
            <person name="Read B."/>
            <person name="Rensing S.A."/>
            <person name="Ritter A."/>
            <person name="Rousvoal S."/>
            <person name="Samanta M."/>
            <person name="Samson G."/>
            <person name="Schroeder D.C."/>
            <person name="Segurens B."/>
            <person name="Strittmatter M."/>
            <person name="Tonon T."/>
            <person name="Tregear J.W."/>
            <person name="Valentin K."/>
            <person name="von Dassow P."/>
            <person name="Yamagishi T."/>
            <person name="Van de Peer Y."/>
            <person name="Wincker P."/>
        </authorList>
    </citation>
    <scope>NUCLEOTIDE SEQUENCE [LARGE SCALE GENOMIC DNA]</scope>
    <source>
        <strain evidence="5">Ec32 / CCAP1310/4</strain>
    </source>
</reference>
<dbReference type="SUPFAM" id="SSF48403">
    <property type="entry name" value="Ankyrin repeat"/>
    <property type="match status" value="1"/>
</dbReference>
<evidence type="ECO:0000313" key="5">
    <source>
        <dbReference type="Proteomes" id="UP000002630"/>
    </source>
</evidence>
<dbReference type="Pfam" id="PF12796">
    <property type="entry name" value="Ank_2"/>
    <property type="match status" value="3"/>
</dbReference>
<dbReference type="AlphaFoldDB" id="D7G2A3"/>
<keyword evidence="5" id="KW-1185">Reference proteome</keyword>
<proteinExistence type="predicted"/>
<feature type="repeat" description="ANK" evidence="3">
    <location>
        <begin position="204"/>
        <end position="236"/>
    </location>
</feature>